<evidence type="ECO:0000256" key="10">
    <source>
        <dbReference type="SAM" id="Phobius"/>
    </source>
</evidence>
<dbReference type="GO" id="GO:1902600">
    <property type="term" value="P:proton transmembrane transport"/>
    <property type="evidence" value="ECO:0007669"/>
    <property type="project" value="InterPro"/>
</dbReference>
<evidence type="ECO:0000259" key="11">
    <source>
        <dbReference type="Pfam" id="PF00999"/>
    </source>
</evidence>
<keyword evidence="7" id="KW-0406">Ion transport</keyword>
<keyword evidence="13" id="KW-1185">Reference proteome</keyword>
<evidence type="ECO:0000256" key="1">
    <source>
        <dbReference type="ARBA" id="ARBA00004141"/>
    </source>
</evidence>
<name>A0A445D813_ARAHY</name>
<evidence type="ECO:0000256" key="6">
    <source>
        <dbReference type="ARBA" id="ARBA00022989"/>
    </source>
</evidence>
<dbReference type="InterPro" id="IPR050794">
    <property type="entry name" value="CPA2_transporter"/>
</dbReference>
<evidence type="ECO:0000256" key="7">
    <source>
        <dbReference type="ARBA" id="ARBA00023065"/>
    </source>
</evidence>
<comment type="subcellular location">
    <subcellularLocation>
        <location evidence="1">Membrane</location>
        <topology evidence="1">Multi-pass membrane protein</topology>
    </subcellularLocation>
</comment>
<dbReference type="GO" id="GO:0015297">
    <property type="term" value="F:antiporter activity"/>
    <property type="evidence" value="ECO:0007669"/>
    <property type="project" value="InterPro"/>
</dbReference>
<feature type="domain" description="Cation/H+ exchanger transmembrane" evidence="11">
    <location>
        <begin position="3"/>
        <end position="119"/>
    </location>
</feature>
<evidence type="ECO:0000313" key="13">
    <source>
        <dbReference type="Proteomes" id="UP000289738"/>
    </source>
</evidence>
<feature type="transmembrane region" description="Helical" evidence="10">
    <location>
        <begin position="96"/>
        <end position="123"/>
    </location>
</feature>
<dbReference type="GO" id="GO:0006885">
    <property type="term" value="P:regulation of pH"/>
    <property type="evidence" value="ECO:0007669"/>
    <property type="project" value="TreeGrafter"/>
</dbReference>
<reference evidence="12 13" key="1">
    <citation type="submission" date="2019-01" db="EMBL/GenBank/DDBJ databases">
        <title>Sequencing of cultivated peanut Arachis hypogaea provides insights into genome evolution and oil improvement.</title>
        <authorList>
            <person name="Chen X."/>
        </authorList>
    </citation>
    <scope>NUCLEOTIDE SEQUENCE [LARGE SCALE GENOMIC DNA]</scope>
    <source>
        <strain evidence="13">cv. Fuhuasheng</strain>
        <tissue evidence="12">Leaves</tissue>
    </source>
</reference>
<keyword evidence="8 10" id="KW-0472">Membrane</keyword>
<dbReference type="PANTHER" id="PTHR32468">
    <property type="entry name" value="CATION/H + ANTIPORTER"/>
    <property type="match status" value="1"/>
</dbReference>
<evidence type="ECO:0000256" key="4">
    <source>
        <dbReference type="ARBA" id="ARBA00022692"/>
    </source>
</evidence>
<dbReference type="Pfam" id="PF00999">
    <property type="entry name" value="Na_H_Exchanger"/>
    <property type="match status" value="1"/>
</dbReference>
<sequence>MLVERSDDFGSRYLAPLFFFSGGLRCNVVKVLQTVDLGFVVIVILSILTKIVTTFAVTRYYGMPFRESLAFGLLMNTKGVLSLIVLNIAWDNKVLISAYAFSIMTLTILIMTFMVSPIINVIYRPKTAYRMNMLRTIQNLGFQTEVRILVCVHNPRHASGMVNILEALSGISVYSLQVTAVQLVELKGSVTSLVSAQLEHLARILTITII</sequence>
<dbReference type="Proteomes" id="UP000289738">
    <property type="component" value="Chromosome A05"/>
</dbReference>
<dbReference type="InterPro" id="IPR006153">
    <property type="entry name" value="Cation/H_exchanger_TM"/>
</dbReference>
<keyword evidence="5" id="KW-0630">Potassium</keyword>
<dbReference type="PANTHER" id="PTHR32468:SF77">
    <property type="entry name" value="CATION_H+ EXCHANGER 3"/>
    <property type="match status" value="1"/>
</dbReference>
<keyword evidence="4 10" id="KW-0812">Transmembrane</keyword>
<protein>
    <recommendedName>
        <fullName evidence="11">Cation/H+ exchanger transmembrane domain-containing protein</fullName>
    </recommendedName>
</protein>
<evidence type="ECO:0000256" key="8">
    <source>
        <dbReference type="ARBA" id="ARBA00023136"/>
    </source>
</evidence>
<keyword evidence="6 10" id="KW-1133">Transmembrane helix</keyword>
<evidence type="ECO:0000313" key="12">
    <source>
        <dbReference type="EMBL" id="RYR59181.1"/>
    </source>
</evidence>
<feature type="transmembrane region" description="Helical" evidence="10">
    <location>
        <begin position="69"/>
        <end position="90"/>
    </location>
</feature>
<keyword evidence="3" id="KW-0633">Potassium transport</keyword>
<evidence type="ECO:0000256" key="5">
    <source>
        <dbReference type="ARBA" id="ARBA00022958"/>
    </source>
</evidence>
<dbReference type="GO" id="GO:0016020">
    <property type="term" value="C:membrane"/>
    <property type="evidence" value="ECO:0007669"/>
    <property type="project" value="UniProtKB-SubCell"/>
</dbReference>
<dbReference type="EMBL" id="SDMP01000005">
    <property type="protein sequence ID" value="RYR59181.1"/>
    <property type="molecule type" value="Genomic_DNA"/>
</dbReference>
<evidence type="ECO:0000256" key="2">
    <source>
        <dbReference type="ARBA" id="ARBA00022448"/>
    </source>
</evidence>
<dbReference type="InterPro" id="IPR038770">
    <property type="entry name" value="Na+/solute_symporter_sf"/>
</dbReference>
<dbReference type="Gene3D" id="1.20.1530.20">
    <property type="match status" value="1"/>
</dbReference>
<proteinExistence type="inferred from homology"/>
<keyword evidence="2" id="KW-0813">Transport</keyword>
<feature type="transmembrane region" description="Helical" evidence="10">
    <location>
        <begin position="37"/>
        <end position="57"/>
    </location>
</feature>
<dbReference type="STRING" id="3818.A0A445D813"/>
<accession>A0A445D813</accession>
<evidence type="ECO:0000256" key="3">
    <source>
        <dbReference type="ARBA" id="ARBA00022538"/>
    </source>
</evidence>
<comment type="similarity">
    <text evidence="9">Belongs to the monovalent cation:proton antiporter 2 (CPA2) transporter (TC 2.A.37) family. CHX (TC 2.A.37.4) subfamily.</text>
</comment>
<organism evidence="12 13">
    <name type="scientific">Arachis hypogaea</name>
    <name type="common">Peanut</name>
    <dbReference type="NCBI Taxonomy" id="3818"/>
    <lineage>
        <taxon>Eukaryota</taxon>
        <taxon>Viridiplantae</taxon>
        <taxon>Streptophyta</taxon>
        <taxon>Embryophyta</taxon>
        <taxon>Tracheophyta</taxon>
        <taxon>Spermatophyta</taxon>
        <taxon>Magnoliopsida</taxon>
        <taxon>eudicotyledons</taxon>
        <taxon>Gunneridae</taxon>
        <taxon>Pentapetalae</taxon>
        <taxon>rosids</taxon>
        <taxon>fabids</taxon>
        <taxon>Fabales</taxon>
        <taxon>Fabaceae</taxon>
        <taxon>Papilionoideae</taxon>
        <taxon>50 kb inversion clade</taxon>
        <taxon>dalbergioids sensu lato</taxon>
        <taxon>Dalbergieae</taxon>
        <taxon>Pterocarpus clade</taxon>
        <taxon>Arachis</taxon>
    </lineage>
</organism>
<dbReference type="AlphaFoldDB" id="A0A445D813"/>
<gene>
    <name evidence="12" type="ORF">Ahy_A05g025010</name>
</gene>
<dbReference type="GO" id="GO:0006813">
    <property type="term" value="P:potassium ion transport"/>
    <property type="evidence" value="ECO:0007669"/>
    <property type="project" value="UniProtKB-KW"/>
</dbReference>
<comment type="caution">
    <text evidence="12">The sequence shown here is derived from an EMBL/GenBank/DDBJ whole genome shotgun (WGS) entry which is preliminary data.</text>
</comment>
<dbReference type="GO" id="GO:0012505">
    <property type="term" value="C:endomembrane system"/>
    <property type="evidence" value="ECO:0007669"/>
    <property type="project" value="TreeGrafter"/>
</dbReference>
<evidence type="ECO:0000256" key="9">
    <source>
        <dbReference type="ARBA" id="ARBA00038341"/>
    </source>
</evidence>